<keyword evidence="1 2" id="KW-0812">Transmembrane</keyword>
<keyword evidence="1" id="KW-0472">Membrane</keyword>
<sequence>MCFIWVRVSDGWFKLERSSATLSIVGCWVLFGQFVNVWIATIASDAWPEMATFETCCGRCSEWWMDMCSMFAFGSTADPINDFGVINVSNPEA</sequence>
<keyword evidence="1" id="KW-1133">Transmembrane helix</keyword>
<dbReference type="EnsemblPlants" id="AES99501">
    <property type="protein sequence ID" value="AES99501"/>
    <property type="gene ID" value="MTR_5g081600"/>
</dbReference>
<proteinExistence type="predicted"/>
<gene>
    <name evidence="2" type="ordered locus">MTR_5g081600</name>
</gene>
<dbReference type="AlphaFoldDB" id="G7KBU5"/>
<evidence type="ECO:0000313" key="2">
    <source>
        <dbReference type="EMBL" id="AES99501.1"/>
    </source>
</evidence>
<keyword evidence="4" id="KW-1185">Reference proteome</keyword>
<evidence type="ECO:0000313" key="3">
    <source>
        <dbReference type="EnsemblPlants" id="AES99501"/>
    </source>
</evidence>
<evidence type="ECO:0000256" key="1">
    <source>
        <dbReference type="SAM" id="Phobius"/>
    </source>
</evidence>
<accession>G7KBU5</accession>
<reference evidence="2 4" key="1">
    <citation type="journal article" date="2011" name="Nature">
        <title>The Medicago genome provides insight into the evolution of rhizobial symbioses.</title>
        <authorList>
            <person name="Young N.D."/>
            <person name="Debelle F."/>
            <person name="Oldroyd G.E."/>
            <person name="Geurts R."/>
            <person name="Cannon S.B."/>
            <person name="Udvardi M.K."/>
            <person name="Benedito V.A."/>
            <person name="Mayer K.F."/>
            <person name="Gouzy J."/>
            <person name="Schoof H."/>
            <person name="Van de Peer Y."/>
            <person name="Proost S."/>
            <person name="Cook D.R."/>
            <person name="Meyers B.C."/>
            <person name="Spannagl M."/>
            <person name="Cheung F."/>
            <person name="De Mita S."/>
            <person name="Krishnakumar V."/>
            <person name="Gundlach H."/>
            <person name="Zhou S."/>
            <person name="Mudge J."/>
            <person name="Bharti A.K."/>
            <person name="Murray J.D."/>
            <person name="Naoumkina M.A."/>
            <person name="Rosen B."/>
            <person name="Silverstein K.A."/>
            <person name="Tang H."/>
            <person name="Rombauts S."/>
            <person name="Zhao P.X."/>
            <person name="Zhou P."/>
            <person name="Barbe V."/>
            <person name="Bardou P."/>
            <person name="Bechner M."/>
            <person name="Bellec A."/>
            <person name="Berger A."/>
            <person name="Berges H."/>
            <person name="Bidwell S."/>
            <person name="Bisseling T."/>
            <person name="Choisne N."/>
            <person name="Couloux A."/>
            <person name="Denny R."/>
            <person name="Deshpande S."/>
            <person name="Dai X."/>
            <person name="Doyle J.J."/>
            <person name="Dudez A.M."/>
            <person name="Farmer A.D."/>
            <person name="Fouteau S."/>
            <person name="Franken C."/>
            <person name="Gibelin C."/>
            <person name="Gish J."/>
            <person name="Goldstein S."/>
            <person name="Gonzalez A.J."/>
            <person name="Green P.J."/>
            <person name="Hallab A."/>
            <person name="Hartog M."/>
            <person name="Hua A."/>
            <person name="Humphray S.J."/>
            <person name="Jeong D.H."/>
            <person name="Jing Y."/>
            <person name="Jocker A."/>
            <person name="Kenton S.M."/>
            <person name="Kim D.J."/>
            <person name="Klee K."/>
            <person name="Lai H."/>
            <person name="Lang C."/>
            <person name="Lin S."/>
            <person name="Macmil S.L."/>
            <person name="Magdelenat G."/>
            <person name="Matthews L."/>
            <person name="McCorrison J."/>
            <person name="Monaghan E.L."/>
            <person name="Mun J.H."/>
            <person name="Najar F.Z."/>
            <person name="Nicholson C."/>
            <person name="Noirot C."/>
            <person name="O'Bleness M."/>
            <person name="Paule C.R."/>
            <person name="Poulain J."/>
            <person name="Prion F."/>
            <person name="Qin B."/>
            <person name="Qu C."/>
            <person name="Retzel E.F."/>
            <person name="Riddle C."/>
            <person name="Sallet E."/>
            <person name="Samain S."/>
            <person name="Samson N."/>
            <person name="Sanders I."/>
            <person name="Saurat O."/>
            <person name="Scarpelli C."/>
            <person name="Schiex T."/>
            <person name="Segurens B."/>
            <person name="Severin A.J."/>
            <person name="Sherrier D.J."/>
            <person name="Shi R."/>
            <person name="Sims S."/>
            <person name="Singer S.R."/>
            <person name="Sinharoy S."/>
            <person name="Sterck L."/>
            <person name="Viollet A."/>
            <person name="Wang B.B."/>
            <person name="Wang K."/>
            <person name="Wang M."/>
            <person name="Wang X."/>
            <person name="Warfsmann J."/>
            <person name="Weissenbach J."/>
            <person name="White D.D."/>
            <person name="White J.D."/>
            <person name="Wiley G.B."/>
            <person name="Wincker P."/>
            <person name="Xing Y."/>
            <person name="Yang L."/>
            <person name="Yao Z."/>
            <person name="Ying F."/>
            <person name="Zhai J."/>
            <person name="Zhou L."/>
            <person name="Zuber A."/>
            <person name="Denarie J."/>
            <person name="Dixon R.A."/>
            <person name="May G.D."/>
            <person name="Schwartz D.C."/>
            <person name="Rogers J."/>
            <person name="Quetier F."/>
            <person name="Town C.D."/>
            <person name="Roe B.A."/>
        </authorList>
    </citation>
    <scope>NUCLEOTIDE SEQUENCE [LARGE SCALE GENOMIC DNA]</scope>
    <source>
        <strain evidence="2">A17</strain>
        <strain evidence="3 4">cv. Jemalong A17</strain>
    </source>
</reference>
<dbReference type="Proteomes" id="UP000002051">
    <property type="component" value="Chromosome 5"/>
</dbReference>
<protein>
    <submittedName>
        <fullName evidence="2">Transmembrane protein, putative</fullName>
    </submittedName>
</protein>
<organism evidence="2 4">
    <name type="scientific">Medicago truncatula</name>
    <name type="common">Barrel medic</name>
    <name type="synonym">Medicago tribuloides</name>
    <dbReference type="NCBI Taxonomy" id="3880"/>
    <lineage>
        <taxon>Eukaryota</taxon>
        <taxon>Viridiplantae</taxon>
        <taxon>Streptophyta</taxon>
        <taxon>Embryophyta</taxon>
        <taxon>Tracheophyta</taxon>
        <taxon>Spermatophyta</taxon>
        <taxon>Magnoliopsida</taxon>
        <taxon>eudicotyledons</taxon>
        <taxon>Gunneridae</taxon>
        <taxon>Pentapetalae</taxon>
        <taxon>rosids</taxon>
        <taxon>fabids</taxon>
        <taxon>Fabales</taxon>
        <taxon>Fabaceae</taxon>
        <taxon>Papilionoideae</taxon>
        <taxon>50 kb inversion clade</taxon>
        <taxon>NPAAA clade</taxon>
        <taxon>Hologalegina</taxon>
        <taxon>IRL clade</taxon>
        <taxon>Trifolieae</taxon>
        <taxon>Medicago</taxon>
    </lineage>
</organism>
<evidence type="ECO:0000313" key="4">
    <source>
        <dbReference type="Proteomes" id="UP000002051"/>
    </source>
</evidence>
<feature type="transmembrane region" description="Helical" evidence="1">
    <location>
        <begin position="20"/>
        <end position="40"/>
    </location>
</feature>
<dbReference type="HOGENOM" id="CLU_2403005_0_0_1"/>
<dbReference type="EMBL" id="CM001221">
    <property type="protein sequence ID" value="AES99501.1"/>
    <property type="molecule type" value="Genomic_DNA"/>
</dbReference>
<reference evidence="2 4" key="2">
    <citation type="journal article" date="2014" name="BMC Genomics">
        <title>An improved genome release (version Mt4.0) for the model legume Medicago truncatula.</title>
        <authorList>
            <person name="Tang H."/>
            <person name="Krishnakumar V."/>
            <person name="Bidwell S."/>
            <person name="Rosen B."/>
            <person name="Chan A."/>
            <person name="Zhou S."/>
            <person name="Gentzbittel L."/>
            <person name="Childs K.L."/>
            <person name="Yandell M."/>
            <person name="Gundlach H."/>
            <person name="Mayer K.F."/>
            <person name="Schwartz D.C."/>
            <person name="Town C.D."/>
        </authorList>
    </citation>
    <scope>GENOME REANNOTATION</scope>
    <source>
        <strain evidence="3 4">cv. Jemalong A17</strain>
    </source>
</reference>
<dbReference type="PaxDb" id="3880-AES99501"/>
<reference evidence="3" key="3">
    <citation type="submission" date="2015-04" db="UniProtKB">
        <authorList>
            <consortium name="EnsemblPlants"/>
        </authorList>
    </citation>
    <scope>IDENTIFICATION</scope>
    <source>
        <strain evidence="3">cv. Jemalong A17</strain>
    </source>
</reference>
<name>G7KBU5_MEDTR</name>